<evidence type="ECO:0008006" key="3">
    <source>
        <dbReference type="Google" id="ProtNLM"/>
    </source>
</evidence>
<protein>
    <recommendedName>
        <fullName evidence="3">RES domain-containing protein</fullName>
    </recommendedName>
</protein>
<reference evidence="2" key="1">
    <citation type="journal article" date="2019" name="Int. J. Syst. Evol. Microbiol.">
        <title>The Global Catalogue of Microorganisms (GCM) 10K type strain sequencing project: providing services to taxonomists for standard genome sequencing and annotation.</title>
        <authorList>
            <consortium name="The Broad Institute Genomics Platform"/>
            <consortium name="The Broad Institute Genome Sequencing Center for Infectious Disease"/>
            <person name="Wu L."/>
            <person name="Ma J."/>
        </authorList>
    </citation>
    <scope>NUCLEOTIDE SEQUENCE [LARGE SCALE GENOMIC DNA]</scope>
    <source>
        <strain evidence="2">CCUG 55854</strain>
    </source>
</reference>
<evidence type="ECO:0000313" key="1">
    <source>
        <dbReference type="EMBL" id="MFD1043194.1"/>
    </source>
</evidence>
<comment type="caution">
    <text evidence="1">The sequence shown here is derived from an EMBL/GenBank/DDBJ whole genome shotgun (WGS) entry which is preliminary data.</text>
</comment>
<proteinExistence type="predicted"/>
<dbReference type="RefSeq" id="WP_162377079.1">
    <property type="nucleotide sequence ID" value="NZ_JBHTKN010000008.1"/>
</dbReference>
<accession>A0ABW3M1F5</accession>
<dbReference type="EMBL" id="JBHTKN010000008">
    <property type="protein sequence ID" value="MFD1043194.1"/>
    <property type="molecule type" value="Genomic_DNA"/>
</dbReference>
<gene>
    <name evidence="1" type="ORF">ACFQ2N_12645</name>
</gene>
<keyword evidence="2" id="KW-1185">Reference proteome</keyword>
<dbReference type="Proteomes" id="UP001597033">
    <property type="component" value="Unassembled WGS sequence"/>
</dbReference>
<sequence length="154" mass="17180">MRLYHGSSRLRDVFAPAPGQRHTLGRTYQVQSLACFFTDEPEFARTFGREVTVVELLPAKTLDLREGAWGFNDPQAYAVLEARFGEEVGMLDPAGLWPMLDEADDVAALQQLGYQVVAFRERDQEGVGHNTFGVLDPALIHVVDFEPSAPAPRY</sequence>
<evidence type="ECO:0000313" key="2">
    <source>
        <dbReference type="Proteomes" id="UP001597033"/>
    </source>
</evidence>
<name>A0ABW3M1F5_9GAMM</name>
<organism evidence="1 2">
    <name type="scientific">Pseudoxanthomonas kaohsiungensis</name>
    <dbReference type="NCBI Taxonomy" id="283923"/>
    <lineage>
        <taxon>Bacteria</taxon>
        <taxon>Pseudomonadati</taxon>
        <taxon>Pseudomonadota</taxon>
        <taxon>Gammaproteobacteria</taxon>
        <taxon>Lysobacterales</taxon>
        <taxon>Lysobacteraceae</taxon>
        <taxon>Pseudoxanthomonas</taxon>
    </lineage>
</organism>